<keyword evidence="3" id="KW-1185">Reference proteome</keyword>
<dbReference type="Proteomes" id="UP000266841">
    <property type="component" value="Unassembled WGS sequence"/>
</dbReference>
<reference evidence="2 3" key="1">
    <citation type="journal article" date="2012" name="Genome Biol.">
        <title>Genome and low-iron response of an oceanic diatom adapted to chronic iron limitation.</title>
        <authorList>
            <person name="Lommer M."/>
            <person name="Specht M."/>
            <person name="Roy A.S."/>
            <person name="Kraemer L."/>
            <person name="Andreson R."/>
            <person name="Gutowska M.A."/>
            <person name="Wolf J."/>
            <person name="Bergner S.V."/>
            <person name="Schilhabel M.B."/>
            <person name="Klostermeier U.C."/>
            <person name="Beiko R.G."/>
            <person name="Rosenstiel P."/>
            <person name="Hippler M."/>
            <person name="Laroche J."/>
        </authorList>
    </citation>
    <scope>NUCLEOTIDE SEQUENCE [LARGE SCALE GENOMIC DNA]</scope>
    <source>
        <strain evidence="2 3">CCMP1005</strain>
    </source>
</reference>
<protein>
    <submittedName>
        <fullName evidence="2">Uncharacterized protein</fullName>
    </submittedName>
</protein>
<evidence type="ECO:0000256" key="1">
    <source>
        <dbReference type="SAM" id="MobiDB-lite"/>
    </source>
</evidence>
<name>K0RG41_THAOC</name>
<sequence length="176" mass="19283">MTPVCDLEGSRESRRDAGPTYDRRRPTAPMPRVVDVLSPRQTAYAWISSAQRVYVSAVFPCPVKVLIRLPCAPERARKGGVPVLLAGARGVPRHLRTGKGYVPCKYTSCCVCPGPYFCIRDPIRSWSWPPEPSTPGGRDSRAEDNAFVVASTALLERERTLYIAPNIGAAIVSTAR</sequence>
<feature type="compositionally biased region" description="Basic and acidic residues" evidence="1">
    <location>
        <begin position="8"/>
        <end position="25"/>
    </location>
</feature>
<evidence type="ECO:0000313" key="3">
    <source>
        <dbReference type="Proteomes" id="UP000266841"/>
    </source>
</evidence>
<accession>K0RG41</accession>
<dbReference type="EMBL" id="AGNL01039401">
    <property type="protein sequence ID" value="EJK52678.1"/>
    <property type="molecule type" value="Genomic_DNA"/>
</dbReference>
<proteinExistence type="predicted"/>
<organism evidence="2 3">
    <name type="scientific">Thalassiosira oceanica</name>
    <name type="common">Marine diatom</name>
    <dbReference type="NCBI Taxonomy" id="159749"/>
    <lineage>
        <taxon>Eukaryota</taxon>
        <taxon>Sar</taxon>
        <taxon>Stramenopiles</taxon>
        <taxon>Ochrophyta</taxon>
        <taxon>Bacillariophyta</taxon>
        <taxon>Coscinodiscophyceae</taxon>
        <taxon>Thalassiosirophycidae</taxon>
        <taxon>Thalassiosirales</taxon>
        <taxon>Thalassiosiraceae</taxon>
        <taxon>Thalassiosira</taxon>
    </lineage>
</organism>
<evidence type="ECO:0000313" key="2">
    <source>
        <dbReference type="EMBL" id="EJK52678.1"/>
    </source>
</evidence>
<feature type="region of interest" description="Disordered" evidence="1">
    <location>
        <begin position="1"/>
        <end position="27"/>
    </location>
</feature>
<comment type="caution">
    <text evidence="2">The sequence shown here is derived from an EMBL/GenBank/DDBJ whole genome shotgun (WGS) entry which is preliminary data.</text>
</comment>
<dbReference type="AlphaFoldDB" id="K0RG41"/>
<gene>
    <name evidence="2" type="ORF">THAOC_28022</name>
</gene>